<dbReference type="InterPro" id="IPR050351">
    <property type="entry name" value="BphY/WalK/GraS-like"/>
</dbReference>
<dbReference type="GO" id="GO:0030295">
    <property type="term" value="F:protein kinase activator activity"/>
    <property type="evidence" value="ECO:0007669"/>
    <property type="project" value="TreeGrafter"/>
</dbReference>
<dbReference type="InterPro" id="IPR013655">
    <property type="entry name" value="PAS_fold_3"/>
</dbReference>
<dbReference type="RefSeq" id="WP_107013623.1">
    <property type="nucleotide sequence ID" value="NZ_CP028136.1"/>
</dbReference>
<evidence type="ECO:0000313" key="16">
    <source>
        <dbReference type="Proteomes" id="UP000241507"/>
    </source>
</evidence>
<keyword evidence="12" id="KW-0472">Membrane</keyword>
<accession>A0A2R3Z9J1</accession>
<dbReference type="SUPFAM" id="SSF55874">
    <property type="entry name" value="ATPase domain of HSP90 chaperone/DNA topoisomerase II/histidine kinase"/>
    <property type="match status" value="1"/>
</dbReference>
<dbReference type="PROSITE" id="PS50112">
    <property type="entry name" value="PAS"/>
    <property type="match status" value="1"/>
</dbReference>
<dbReference type="Pfam" id="PF00512">
    <property type="entry name" value="HisKA"/>
    <property type="match status" value="1"/>
</dbReference>
<dbReference type="InterPro" id="IPR005467">
    <property type="entry name" value="His_kinase_dom"/>
</dbReference>
<dbReference type="SMART" id="SM00388">
    <property type="entry name" value="HisKA"/>
    <property type="match status" value="1"/>
</dbReference>
<name>A0A2R3Z9J1_9FLAO</name>
<dbReference type="PANTHER" id="PTHR42878:SF7">
    <property type="entry name" value="SENSOR HISTIDINE KINASE GLRK"/>
    <property type="match status" value="1"/>
</dbReference>
<evidence type="ECO:0000256" key="3">
    <source>
        <dbReference type="ARBA" id="ARBA00012438"/>
    </source>
</evidence>
<keyword evidence="9" id="KW-0067">ATP-binding</keyword>
<dbReference type="Proteomes" id="UP000241507">
    <property type="component" value="Chromosome"/>
</dbReference>
<evidence type="ECO:0000256" key="8">
    <source>
        <dbReference type="ARBA" id="ARBA00022777"/>
    </source>
</evidence>
<protein>
    <recommendedName>
        <fullName evidence="3">histidine kinase</fullName>
        <ecNumber evidence="3">2.7.13.3</ecNumber>
    </recommendedName>
</protein>
<proteinExistence type="predicted"/>
<dbReference type="PANTHER" id="PTHR42878">
    <property type="entry name" value="TWO-COMPONENT HISTIDINE KINASE"/>
    <property type="match status" value="1"/>
</dbReference>
<evidence type="ECO:0000256" key="10">
    <source>
        <dbReference type="ARBA" id="ARBA00022989"/>
    </source>
</evidence>
<dbReference type="EC" id="2.7.13.3" evidence="3"/>
<dbReference type="PROSITE" id="PS50109">
    <property type="entry name" value="HIS_KIN"/>
    <property type="match status" value="1"/>
</dbReference>
<dbReference type="InterPro" id="IPR004358">
    <property type="entry name" value="Sig_transdc_His_kin-like_C"/>
</dbReference>
<evidence type="ECO:0000313" key="15">
    <source>
        <dbReference type="EMBL" id="AVR46852.1"/>
    </source>
</evidence>
<dbReference type="GO" id="GO:0005524">
    <property type="term" value="F:ATP binding"/>
    <property type="evidence" value="ECO:0007669"/>
    <property type="project" value="UniProtKB-KW"/>
</dbReference>
<dbReference type="Pfam" id="PF08447">
    <property type="entry name" value="PAS_3"/>
    <property type="match status" value="1"/>
</dbReference>
<keyword evidence="5" id="KW-0808">Transferase</keyword>
<dbReference type="Gene3D" id="3.30.450.20">
    <property type="entry name" value="PAS domain"/>
    <property type="match status" value="3"/>
</dbReference>
<evidence type="ECO:0000256" key="5">
    <source>
        <dbReference type="ARBA" id="ARBA00022679"/>
    </source>
</evidence>
<reference evidence="16" key="1">
    <citation type="submission" date="2018-03" db="EMBL/GenBank/DDBJ databases">
        <title>Gramella fulva sp. nov., isolated from a dry surface of tidal flat.</title>
        <authorList>
            <person name="Hwang S.H."/>
            <person name="Hwang W.M."/>
            <person name="Kang K."/>
            <person name="Ahn T.-Y."/>
        </authorList>
    </citation>
    <scope>NUCLEOTIDE SEQUENCE [LARGE SCALE GENOMIC DNA]</scope>
    <source>
        <strain evidence="16">SH35</strain>
    </source>
</reference>
<keyword evidence="4" id="KW-0597">Phosphoprotein</keyword>
<sequence length="755" mass="87355">MPASSAKLSSITSSELLIITDLDDHKIVYCNDKIRLEQEKNWKNRPCMEDFYENLVHQDDLSDFLKTLKRVKKPASSFGREQVVRFRKNPDSNWEEYVFQHRPYKGHKDQQKNMLLSIAAKNNKKEPKDDDYRQMFNTIDEAFCIFEMIYDCDGKATDYLFLETNPAFEKQIGLGNVVGKTMRELIPDHEDYWFEVYGKVALSGKSVRFQYQAKKTKQRWFDLFALRRGDQNSRQVAVLFRDITEEKMAKLSQKETSEKLQQNILSHQQELQKSKELLQTVFDTTNLGIAVLKAQFDDKGEIKDFLYLRINKVLKDLYKKVDPLGKTFLEVAKFGFRPELFEDFSEVIRSGNDMDKEIHLDRAGKNLWFRITARPHSDLLIVSIEDITGVKLAAQKLVEALRFKKHLVRTTPETIMIVNLNSFSVRYLNKDLFSEEGMTKERIEGTSLPEILPYIHPQDREKITGLHRTLLKSGEEEIHDTEIRLKLDGSTWEWFSVRGSIFQRRDENWVDEYVLLLRNIHQQKKTNQALLKAEKFSIQGEIARTLAHELRNPIASIGMATEVIGHKMEKKQKEDLKNYLDILTRCTKRLNVLVGDLLNSSNYSPTVLRKEDLGKIVEASIEKAADRIYLAGIDLKKNFDGVYSIKADKEKLEIAILNILVNASEATPPEKGKVEITIKSENSSFILIIKDNGIGMKKEEKERLFDAFYTNKKTGTGIGLNSVKNILEEHDAKIEVCSQPKKGSTFMIHFPKIKS</sequence>
<dbReference type="SUPFAM" id="SSF47384">
    <property type="entry name" value="Homodimeric domain of signal transducing histidine kinase"/>
    <property type="match status" value="1"/>
</dbReference>
<evidence type="ECO:0000256" key="7">
    <source>
        <dbReference type="ARBA" id="ARBA00022741"/>
    </source>
</evidence>
<dbReference type="GO" id="GO:0016020">
    <property type="term" value="C:membrane"/>
    <property type="evidence" value="ECO:0007669"/>
    <property type="project" value="UniProtKB-SubCell"/>
</dbReference>
<dbReference type="Gene3D" id="1.10.287.130">
    <property type="match status" value="1"/>
</dbReference>
<feature type="domain" description="PAS" evidence="14">
    <location>
        <begin position="400"/>
        <end position="474"/>
    </location>
</feature>
<dbReference type="Gene3D" id="3.30.565.10">
    <property type="entry name" value="Histidine kinase-like ATPase, C-terminal domain"/>
    <property type="match status" value="1"/>
</dbReference>
<evidence type="ECO:0000259" key="13">
    <source>
        <dbReference type="PROSITE" id="PS50109"/>
    </source>
</evidence>
<dbReference type="InterPro" id="IPR000014">
    <property type="entry name" value="PAS"/>
</dbReference>
<dbReference type="InterPro" id="IPR036890">
    <property type="entry name" value="HATPase_C_sf"/>
</dbReference>
<dbReference type="CDD" id="cd00130">
    <property type="entry name" value="PAS"/>
    <property type="match status" value="1"/>
</dbReference>
<dbReference type="Pfam" id="PF02518">
    <property type="entry name" value="HATPase_c"/>
    <property type="match status" value="1"/>
</dbReference>
<dbReference type="OrthoDB" id="5401121at2"/>
<dbReference type="KEGG" id="grs:C7S20_17180"/>
<keyword evidence="7" id="KW-0547">Nucleotide-binding</keyword>
<organism evidence="15 16">
    <name type="scientific">Christiangramia fulva</name>
    <dbReference type="NCBI Taxonomy" id="2126553"/>
    <lineage>
        <taxon>Bacteria</taxon>
        <taxon>Pseudomonadati</taxon>
        <taxon>Bacteroidota</taxon>
        <taxon>Flavobacteriia</taxon>
        <taxon>Flavobacteriales</taxon>
        <taxon>Flavobacteriaceae</taxon>
        <taxon>Christiangramia</taxon>
    </lineage>
</organism>
<evidence type="ECO:0000256" key="12">
    <source>
        <dbReference type="ARBA" id="ARBA00023136"/>
    </source>
</evidence>
<comment type="subcellular location">
    <subcellularLocation>
        <location evidence="2">Membrane</location>
        <topology evidence="2">Multi-pass membrane protein</topology>
    </subcellularLocation>
</comment>
<dbReference type="AlphaFoldDB" id="A0A2R3Z9J1"/>
<evidence type="ECO:0000256" key="9">
    <source>
        <dbReference type="ARBA" id="ARBA00022840"/>
    </source>
</evidence>
<evidence type="ECO:0000256" key="6">
    <source>
        <dbReference type="ARBA" id="ARBA00022692"/>
    </source>
</evidence>
<keyword evidence="8" id="KW-0418">Kinase</keyword>
<dbReference type="SMART" id="SM00387">
    <property type="entry name" value="HATPase_c"/>
    <property type="match status" value="1"/>
</dbReference>
<evidence type="ECO:0000256" key="2">
    <source>
        <dbReference type="ARBA" id="ARBA00004141"/>
    </source>
</evidence>
<dbReference type="PRINTS" id="PR00344">
    <property type="entry name" value="BCTRLSENSOR"/>
</dbReference>
<gene>
    <name evidence="15" type="ORF">C7S20_17180</name>
</gene>
<keyword evidence="10" id="KW-1133">Transmembrane helix</keyword>
<dbReference type="InterPro" id="IPR003594">
    <property type="entry name" value="HATPase_dom"/>
</dbReference>
<dbReference type="Pfam" id="PF13188">
    <property type="entry name" value="PAS_8"/>
    <property type="match status" value="1"/>
</dbReference>
<evidence type="ECO:0000256" key="4">
    <source>
        <dbReference type="ARBA" id="ARBA00022553"/>
    </source>
</evidence>
<dbReference type="EMBL" id="CP028136">
    <property type="protein sequence ID" value="AVR46852.1"/>
    <property type="molecule type" value="Genomic_DNA"/>
</dbReference>
<keyword evidence="11" id="KW-0902">Two-component regulatory system</keyword>
<dbReference type="InterPro" id="IPR036097">
    <property type="entry name" value="HisK_dim/P_sf"/>
</dbReference>
<evidence type="ECO:0000256" key="1">
    <source>
        <dbReference type="ARBA" id="ARBA00000085"/>
    </source>
</evidence>
<dbReference type="SUPFAM" id="SSF55785">
    <property type="entry name" value="PYP-like sensor domain (PAS domain)"/>
    <property type="match status" value="3"/>
</dbReference>
<keyword evidence="6" id="KW-0812">Transmembrane</keyword>
<feature type="domain" description="Histidine kinase" evidence="13">
    <location>
        <begin position="545"/>
        <end position="754"/>
    </location>
</feature>
<evidence type="ECO:0000259" key="14">
    <source>
        <dbReference type="PROSITE" id="PS50112"/>
    </source>
</evidence>
<dbReference type="GO" id="GO:0007234">
    <property type="term" value="P:osmosensory signaling via phosphorelay pathway"/>
    <property type="evidence" value="ECO:0007669"/>
    <property type="project" value="TreeGrafter"/>
</dbReference>
<evidence type="ECO:0000256" key="11">
    <source>
        <dbReference type="ARBA" id="ARBA00023012"/>
    </source>
</evidence>
<dbReference type="GO" id="GO:0000155">
    <property type="term" value="F:phosphorelay sensor kinase activity"/>
    <property type="evidence" value="ECO:0007669"/>
    <property type="project" value="InterPro"/>
</dbReference>
<dbReference type="CDD" id="cd00082">
    <property type="entry name" value="HisKA"/>
    <property type="match status" value="1"/>
</dbReference>
<comment type="catalytic activity">
    <reaction evidence="1">
        <text>ATP + protein L-histidine = ADP + protein N-phospho-L-histidine.</text>
        <dbReference type="EC" id="2.7.13.3"/>
    </reaction>
</comment>
<dbReference type="GO" id="GO:0000156">
    <property type="term" value="F:phosphorelay response regulator activity"/>
    <property type="evidence" value="ECO:0007669"/>
    <property type="project" value="TreeGrafter"/>
</dbReference>
<dbReference type="NCBIfam" id="TIGR00229">
    <property type="entry name" value="sensory_box"/>
    <property type="match status" value="2"/>
</dbReference>
<dbReference type="InterPro" id="IPR003661">
    <property type="entry name" value="HisK_dim/P_dom"/>
</dbReference>
<keyword evidence="16" id="KW-1185">Reference proteome</keyword>
<dbReference type="InterPro" id="IPR035965">
    <property type="entry name" value="PAS-like_dom_sf"/>
</dbReference>